<sequence>MAAKRHGIPTVAVIVATPLPLCLERLGPRPANWRVPEDTVRFQHQTKVASHQRLGAEGFNTVVFADALYRLEPFLERLSQVREADLGRDGSEGLGVAGHDVGDRDQRPCNQGASTDSGRVACRPCRVLSQTRWGLSVTPSAP</sequence>
<feature type="compositionally biased region" description="Polar residues" evidence="1">
    <location>
        <begin position="108"/>
        <end position="117"/>
    </location>
</feature>
<dbReference type="KEGG" id="sgf:HEP81_00124"/>
<feature type="region of interest" description="Disordered" evidence="1">
    <location>
        <begin position="88"/>
        <end position="118"/>
    </location>
</feature>
<dbReference type="GeneID" id="91459796"/>
<dbReference type="RefSeq" id="WP_037664574.1">
    <property type="nucleotide sequence ID" value="NZ_CP051006.1"/>
</dbReference>
<protein>
    <submittedName>
        <fullName evidence="2">Uncharacterized protein</fullName>
    </submittedName>
</protein>
<name>A0A7H1PQY1_9ACTN</name>
<gene>
    <name evidence="2" type="ORF">HEP81_00124</name>
</gene>
<dbReference type="Gene3D" id="3.40.50.300">
    <property type="entry name" value="P-loop containing nucleotide triphosphate hydrolases"/>
    <property type="match status" value="1"/>
</dbReference>
<accession>A0A7H1PQY1</accession>
<dbReference type="InterPro" id="IPR027417">
    <property type="entry name" value="P-loop_NTPase"/>
</dbReference>
<organism evidence="2 3">
    <name type="scientific">Streptomyces griseofuscus</name>
    <dbReference type="NCBI Taxonomy" id="146922"/>
    <lineage>
        <taxon>Bacteria</taxon>
        <taxon>Bacillati</taxon>
        <taxon>Actinomycetota</taxon>
        <taxon>Actinomycetes</taxon>
        <taxon>Kitasatosporales</taxon>
        <taxon>Streptomycetaceae</taxon>
        <taxon>Streptomyces</taxon>
    </lineage>
</organism>
<reference evidence="2 3" key="1">
    <citation type="submission" date="2020-04" db="EMBL/GenBank/DDBJ databases">
        <title>Characterization and engineering of Streptomyces griseofuscus DSM40191 as a potential heterologous host for expression of BGCs.</title>
        <authorList>
            <person name="Gren T."/>
            <person name="Whitford C.M."/>
            <person name="Mohite O.S."/>
            <person name="Joergensen T.S."/>
            <person name="Nielsen J.B."/>
            <person name="Lee S.Y."/>
            <person name="Weber T."/>
        </authorList>
    </citation>
    <scope>NUCLEOTIDE SEQUENCE [LARGE SCALE GENOMIC DNA]</scope>
    <source>
        <strain evidence="2 3">DSM 40191</strain>
    </source>
</reference>
<evidence type="ECO:0000313" key="3">
    <source>
        <dbReference type="Proteomes" id="UP000516422"/>
    </source>
</evidence>
<dbReference type="Proteomes" id="UP000516422">
    <property type="component" value="Chromosome"/>
</dbReference>
<dbReference type="EMBL" id="CP051006">
    <property type="protein sequence ID" value="QNT90461.1"/>
    <property type="molecule type" value="Genomic_DNA"/>
</dbReference>
<proteinExistence type="predicted"/>
<evidence type="ECO:0000313" key="2">
    <source>
        <dbReference type="EMBL" id="QNT90461.1"/>
    </source>
</evidence>
<dbReference type="AlphaFoldDB" id="A0A7H1PQY1"/>
<evidence type="ECO:0000256" key="1">
    <source>
        <dbReference type="SAM" id="MobiDB-lite"/>
    </source>
</evidence>